<dbReference type="AlphaFoldDB" id="A0A101FYW2"/>
<keyword evidence="2 5" id="KW-0694">RNA-binding</keyword>
<evidence type="ECO:0000256" key="3">
    <source>
        <dbReference type="ARBA" id="ARBA00022980"/>
    </source>
</evidence>
<evidence type="ECO:0000259" key="7">
    <source>
        <dbReference type="Pfam" id="PF01386"/>
    </source>
</evidence>
<dbReference type="GO" id="GO:0008097">
    <property type="term" value="F:5S rRNA binding"/>
    <property type="evidence" value="ECO:0007669"/>
    <property type="project" value="InterPro"/>
</dbReference>
<dbReference type="SUPFAM" id="SSF50715">
    <property type="entry name" value="Ribosomal protein L25-like"/>
    <property type="match status" value="1"/>
</dbReference>
<dbReference type="InterPro" id="IPR029751">
    <property type="entry name" value="Ribosomal_L25_dom"/>
</dbReference>
<keyword evidence="3 5" id="KW-0689">Ribosomal protein</keyword>
<protein>
    <recommendedName>
        <fullName evidence="5">Large ribosomal subunit protein bL25</fullName>
    </recommendedName>
    <alternativeName>
        <fullName evidence="5">General stress protein CTC</fullName>
    </alternativeName>
</protein>
<feature type="compositionally biased region" description="Acidic residues" evidence="6">
    <location>
        <begin position="188"/>
        <end position="202"/>
    </location>
</feature>
<comment type="subunit">
    <text evidence="5">Part of the 50S ribosomal subunit; part of the 5S rRNA/L5/L18/L25 subcomplex. Contacts the 5S rRNA. Binds to the 5S rRNA independently of L5 and L18.</text>
</comment>
<evidence type="ECO:0000256" key="5">
    <source>
        <dbReference type="HAMAP-Rule" id="MF_01334"/>
    </source>
</evidence>
<dbReference type="HAMAP" id="MF_01334">
    <property type="entry name" value="Ribosomal_bL25_CTC"/>
    <property type="match status" value="1"/>
</dbReference>
<feature type="compositionally biased region" description="Basic and acidic residues" evidence="6">
    <location>
        <begin position="206"/>
        <end position="218"/>
    </location>
</feature>
<reference evidence="9 10" key="1">
    <citation type="journal article" date="2015" name="MBio">
        <title>Genome-Resolved Metagenomic Analysis Reveals Roles for Candidate Phyla and Other Microbial Community Members in Biogeochemical Transformations in Oil Reservoirs.</title>
        <authorList>
            <person name="Hu P."/>
            <person name="Tom L."/>
            <person name="Singh A."/>
            <person name="Thomas B.C."/>
            <person name="Baker B.J."/>
            <person name="Piceno Y.M."/>
            <person name="Andersen G.L."/>
            <person name="Banfield J.F."/>
        </authorList>
    </citation>
    <scope>NUCLEOTIDE SEQUENCE [LARGE SCALE GENOMIC DNA]</scope>
    <source>
        <strain evidence="9">46_16</strain>
    </source>
</reference>
<dbReference type="GO" id="GO:0006412">
    <property type="term" value="P:translation"/>
    <property type="evidence" value="ECO:0007669"/>
    <property type="project" value="UniProtKB-UniRule"/>
</dbReference>
<dbReference type="InterPro" id="IPR020057">
    <property type="entry name" value="Ribosomal_bL25_b-dom"/>
</dbReference>
<keyword evidence="1 5" id="KW-0699">rRNA-binding</keyword>
<dbReference type="Gene3D" id="2.40.240.10">
    <property type="entry name" value="Ribosomal Protein L25, Chain P"/>
    <property type="match status" value="1"/>
</dbReference>
<dbReference type="InterPro" id="IPR011035">
    <property type="entry name" value="Ribosomal_bL25/Gln-tRNA_synth"/>
</dbReference>
<sequence length="218" mass="24172">MDKIVLEASKRDVIGKKVKNIRREGKIPAVMYGHKFKDTPIVLDAHSTALAMKNVSESTILTIKLDGKEHSVLVRDRQIDFIKGNILHLDFQVVSLTEKLRTNVHIELVGESPAVEEFNALIVNGITEVEVEALPQDLPEGITVDISILDEIGKAIYVKDLPAIEKVEILTDPEELIAITSAVREEAVEEPEEVVEGEEGAAEPEVIEHGKQEEEIED</sequence>
<dbReference type="InterPro" id="IPR020930">
    <property type="entry name" value="Ribosomal_uL5_bac-type"/>
</dbReference>
<dbReference type="InterPro" id="IPR037121">
    <property type="entry name" value="Ribosomal_bL25_C"/>
</dbReference>
<dbReference type="InterPro" id="IPR020056">
    <property type="entry name" value="Rbsml_bL25/Gln-tRNA_synth_N"/>
</dbReference>
<keyword evidence="4 5" id="KW-0687">Ribonucleoprotein</keyword>
<dbReference type="GO" id="GO:0003735">
    <property type="term" value="F:structural constituent of ribosome"/>
    <property type="evidence" value="ECO:0007669"/>
    <property type="project" value="InterPro"/>
</dbReference>
<organism evidence="9 10">
    <name type="scientific">Anaerolinea thermophila</name>
    <dbReference type="NCBI Taxonomy" id="167964"/>
    <lineage>
        <taxon>Bacteria</taxon>
        <taxon>Bacillati</taxon>
        <taxon>Chloroflexota</taxon>
        <taxon>Anaerolineae</taxon>
        <taxon>Anaerolineales</taxon>
        <taxon>Anaerolineaceae</taxon>
        <taxon>Anaerolinea</taxon>
    </lineage>
</organism>
<feature type="region of interest" description="Disordered" evidence="6">
    <location>
        <begin position="188"/>
        <end position="218"/>
    </location>
</feature>
<comment type="function">
    <text evidence="5">This is one of the proteins that binds to the 5S RNA in the ribosome where it forms part of the central protuberance.</text>
</comment>
<comment type="caution">
    <text evidence="9">The sequence shown here is derived from an EMBL/GenBank/DDBJ whole genome shotgun (WGS) entry which is preliminary data.</text>
</comment>
<feature type="domain" description="Large ribosomal subunit protein bL25 beta" evidence="8">
    <location>
        <begin position="99"/>
        <end position="181"/>
    </location>
</feature>
<evidence type="ECO:0000259" key="8">
    <source>
        <dbReference type="Pfam" id="PF14693"/>
    </source>
</evidence>
<dbReference type="NCBIfam" id="TIGR00731">
    <property type="entry name" value="bL25_bact_ctc"/>
    <property type="match status" value="1"/>
</dbReference>
<feature type="domain" description="Large ribosomal subunit protein bL25 L25" evidence="7">
    <location>
        <begin position="6"/>
        <end position="91"/>
    </location>
</feature>
<dbReference type="InterPro" id="IPR001021">
    <property type="entry name" value="Ribosomal_bL25_long"/>
</dbReference>
<dbReference type="PANTHER" id="PTHR33284">
    <property type="entry name" value="RIBOSOMAL PROTEIN L25/GLN-TRNA SYNTHETASE, ANTI-CODON-BINDING DOMAIN-CONTAINING PROTEIN"/>
    <property type="match status" value="1"/>
</dbReference>
<evidence type="ECO:0000256" key="4">
    <source>
        <dbReference type="ARBA" id="ARBA00023274"/>
    </source>
</evidence>
<evidence type="ECO:0000313" key="9">
    <source>
        <dbReference type="EMBL" id="KUK46904.1"/>
    </source>
</evidence>
<dbReference type="PANTHER" id="PTHR33284:SF1">
    <property type="entry name" value="RIBOSOMAL PROTEIN L25_GLN-TRNA SYNTHETASE, ANTI-CODON-BINDING DOMAIN-CONTAINING PROTEIN"/>
    <property type="match status" value="1"/>
</dbReference>
<dbReference type="Pfam" id="PF14693">
    <property type="entry name" value="Ribosomal_TL5_C"/>
    <property type="match status" value="1"/>
</dbReference>
<dbReference type="EMBL" id="LGFU01000004">
    <property type="protein sequence ID" value="KUK46904.1"/>
    <property type="molecule type" value="Genomic_DNA"/>
</dbReference>
<gene>
    <name evidence="5" type="primary">rplY</name>
    <name evidence="5" type="synonym">ctc</name>
    <name evidence="9" type="ORF">XD73_0225</name>
</gene>
<evidence type="ECO:0000256" key="6">
    <source>
        <dbReference type="SAM" id="MobiDB-lite"/>
    </source>
</evidence>
<name>A0A101FYW2_9CHLR</name>
<dbReference type="Pfam" id="PF01386">
    <property type="entry name" value="Ribosomal_L25p"/>
    <property type="match status" value="1"/>
</dbReference>
<accession>A0A101FYW2</accession>
<dbReference type="Gene3D" id="2.170.120.20">
    <property type="entry name" value="Ribosomal protein L25, beta domain"/>
    <property type="match status" value="1"/>
</dbReference>
<evidence type="ECO:0000256" key="2">
    <source>
        <dbReference type="ARBA" id="ARBA00022884"/>
    </source>
</evidence>
<dbReference type="CDD" id="cd00495">
    <property type="entry name" value="Ribosomal_L25_TL5_CTC"/>
    <property type="match status" value="1"/>
</dbReference>
<evidence type="ECO:0000256" key="1">
    <source>
        <dbReference type="ARBA" id="ARBA00022730"/>
    </source>
</evidence>
<comment type="similarity">
    <text evidence="5">Belongs to the bacterial ribosomal protein bL25 family. CTC subfamily.</text>
</comment>
<dbReference type="Proteomes" id="UP000064249">
    <property type="component" value="Unassembled WGS sequence"/>
</dbReference>
<proteinExistence type="inferred from homology"/>
<dbReference type="GO" id="GO:0022625">
    <property type="term" value="C:cytosolic large ribosomal subunit"/>
    <property type="evidence" value="ECO:0007669"/>
    <property type="project" value="TreeGrafter"/>
</dbReference>
<evidence type="ECO:0000313" key="10">
    <source>
        <dbReference type="Proteomes" id="UP000064249"/>
    </source>
</evidence>